<feature type="domain" description="FHA" evidence="12">
    <location>
        <begin position="71"/>
        <end position="143"/>
    </location>
</feature>
<dbReference type="InterPro" id="IPR017441">
    <property type="entry name" value="Protein_kinase_ATP_BS"/>
</dbReference>
<feature type="active site" description="Proton acceptor" evidence="7">
    <location>
        <position position="322"/>
    </location>
</feature>
<evidence type="ECO:0000259" key="13">
    <source>
        <dbReference type="PROSITE" id="PS50011"/>
    </source>
</evidence>
<evidence type="ECO:0000313" key="15">
    <source>
        <dbReference type="Proteomes" id="UP001164286"/>
    </source>
</evidence>
<dbReference type="EMBL" id="JAKWFO010000015">
    <property type="protein sequence ID" value="KAI9632134.1"/>
    <property type="molecule type" value="Genomic_DNA"/>
</dbReference>
<keyword evidence="5 14" id="KW-0418">Kinase</keyword>
<dbReference type="Proteomes" id="UP001164286">
    <property type="component" value="Unassembled WGS sequence"/>
</dbReference>
<dbReference type="Gene3D" id="1.10.510.10">
    <property type="entry name" value="Transferase(Phosphotransferase) domain 1"/>
    <property type="match status" value="1"/>
</dbReference>
<feature type="binding site" evidence="8">
    <location>
        <begin position="326"/>
        <end position="327"/>
    </location>
    <ligand>
        <name>ATP</name>
        <dbReference type="ChEBI" id="CHEBI:30616"/>
    </ligand>
</feature>
<dbReference type="GO" id="GO:0005524">
    <property type="term" value="F:ATP binding"/>
    <property type="evidence" value="ECO:0007669"/>
    <property type="project" value="UniProtKB-UniRule"/>
</dbReference>
<proteinExistence type="inferred from homology"/>
<dbReference type="InterPro" id="IPR030616">
    <property type="entry name" value="Aur-like"/>
</dbReference>
<keyword evidence="3" id="KW-0808">Transferase</keyword>
<dbReference type="CDD" id="cd00060">
    <property type="entry name" value="FHA"/>
    <property type="match status" value="1"/>
</dbReference>
<keyword evidence="15" id="KW-1185">Reference proteome</keyword>
<dbReference type="GeneID" id="77725533"/>
<keyword evidence="2" id="KW-0723">Serine/threonine-protein kinase</keyword>
<dbReference type="AlphaFoldDB" id="A0AA38H3K6"/>
<dbReference type="PANTHER" id="PTHR24350">
    <property type="entry name" value="SERINE/THREONINE-PROTEIN KINASE IAL-RELATED"/>
    <property type="match status" value="1"/>
</dbReference>
<gene>
    <name evidence="14" type="ORF">MKK02DRAFT_20898</name>
</gene>
<comment type="caution">
    <text evidence="14">The sequence shown here is derived from an EMBL/GenBank/DDBJ whole genome shotgun (WGS) entry which is preliminary data.</text>
</comment>
<comment type="similarity">
    <text evidence="1">Belongs to the protein kinase superfamily. CAMK Ser/Thr protein kinase family. CHEK2 subfamily.</text>
</comment>
<feature type="compositionally biased region" description="Acidic residues" evidence="11">
    <location>
        <begin position="560"/>
        <end position="588"/>
    </location>
</feature>
<dbReference type="FunFam" id="1.10.510.10:FF:000571">
    <property type="entry name" value="Maternal embryonic leucine zipper kinase"/>
    <property type="match status" value="1"/>
</dbReference>
<dbReference type="FunFam" id="3.30.200.20:FF:000042">
    <property type="entry name" value="Aurora kinase A"/>
    <property type="match status" value="1"/>
</dbReference>
<protein>
    <submittedName>
        <fullName evidence="14">Kinase-like domain-containing protein</fullName>
    </submittedName>
</protein>
<accession>A0AA38H3K6</accession>
<name>A0AA38H3K6_9TREE</name>
<dbReference type="Pfam" id="PF00498">
    <property type="entry name" value="FHA"/>
    <property type="match status" value="1"/>
</dbReference>
<dbReference type="InterPro" id="IPR011009">
    <property type="entry name" value="Kinase-like_dom_sf"/>
</dbReference>
<dbReference type="SUPFAM" id="SSF56112">
    <property type="entry name" value="Protein kinase-like (PK-like)"/>
    <property type="match status" value="1"/>
</dbReference>
<evidence type="ECO:0000259" key="12">
    <source>
        <dbReference type="PROSITE" id="PS50006"/>
    </source>
</evidence>
<dbReference type="SUPFAM" id="SSF49879">
    <property type="entry name" value="SMAD/FHA domain"/>
    <property type="match status" value="1"/>
</dbReference>
<evidence type="ECO:0000256" key="7">
    <source>
        <dbReference type="PIRSR" id="PIRSR630616-1"/>
    </source>
</evidence>
<evidence type="ECO:0000256" key="10">
    <source>
        <dbReference type="PROSITE-ProRule" id="PRU10141"/>
    </source>
</evidence>
<dbReference type="InterPro" id="IPR000253">
    <property type="entry name" value="FHA_dom"/>
</dbReference>
<feature type="domain" description="Protein kinase" evidence="13">
    <location>
        <begin position="195"/>
        <end position="466"/>
    </location>
</feature>
<keyword evidence="4 8" id="KW-0547">Nucleotide-binding</keyword>
<evidence type="ECO:0000256" key="1">
    <source>
        <dbReference type="ARBA" id="ARBA00005575"/>
    </source>
</evidence>
<evidence type="ECO:0000256" key="2">
    <source>
        <dbReference type="ARBA" id="ARBA00022527"/>
    </source>
</evidence>
<dbReference type="Gene3D" id="2.60.200.20">
    <property type="match status" value="1"/>
</dbReference>
<dbReference type="PROSITE" id="PS00107">
    <property type="entry name" value="PROTEIN_KINASE_ATP"/>
    <property type="match status" value="1"/>
</dbReference>
<keyword evidence="6 8" id="KW-0067">ATP-binding</keyword>
<dbReference type="SMART" id="SM00240">
    <property type="entry name" value="FHA"/>
    <property type="match status" value="1"/>
</dbReference>
<dbReference type="InterPro" id="IPR000719">
    <property type="entry name" value="Prot_kinase_dom"/>
</dbReference>
<feature type="region of interest" description="Disordered" evidence="11">
    <location>
        <begin position="483"/>
        <end position="611"/>
    </location>
</feature>
<feature type="cross-link" description="Glycyl lysine isopeptide (Lys-Gly) (interchain with G-Cter in SUMO2)" evidence="9">
    <location>
        <position position="324"/>
    </location>
</feature>
<reference evidence="14" key="1">
    <citation type="journal article" date="2022" name="G3 (Bethesda)">
        <title>High quality genome of the basidiomycete yeast Dioszegia hungarica PDD-24b-2 isolated from cloud water.</title>
        <authorList>
            <person name="Jarrige D."/>
            <person name="Haridas S."/>
            <person name="Bleykasten-Grosshans C."/>
            <person name="Joly M."/>
            <person name="Nadalig T."/>
            <person name="Sancelme M."/>
            <person name="Vuilleumier S."/>
            <person name="Grigoriev I.V."/>
            <person name="Amato P."/>
            <person name="Bringel F."/>
        </authorList>
    </citation>
    <scope>NUCLEOTIDE SEQUENCE</scope>
    <source>
        <strain evidence="14">PDD-24b-2</strain>
    </source>
</reference>
<evidence type="ECO:0000313" key="14">
    <source>
        <dbReference type="EMBL" id="KAI9632134.1"/>
    </source>
</evidence>
<evidence type="ECO:0000256" key="11">
    <source>
        <dbReference type="SAM" id="MobiDB-lite"/>
    </source>
</evidence>
<dbReference type="RefSeq" id="XP_052941911.1">
    <property type="nucleotide sequence ID" value="XM_053086332.1"/>
</dbReference>
<evidence type="ECO:0000256" key="3">
    <source>
        <dbReference type="ARBA" id="ARBA00022679"/>
    </source>
</evidence>
<dbReference type="Pfam" id="PF00069">
    <property type="entry name" value="Pkinase"/>
    <property type="match status" value="1"/>
</dbReference>
<dbReference type="InterPro" id="IPR008271">
    <property type="entry name" value="Ser/Thr_kinase_AS"/>
</dbReference>
<evidence type="ECO:0000256" key="5">
    <source>
        <dbReference type="ARBA" id="ARBA00022777"/>
    </source>
</evidence>
<evidence type="ECO:0000256" key="8">
    <source>
        <dbReference type="PIRSR" id="PIRSR630616-2"/>
    </source>
</evidence>
<dbReference type="SMART" id="SM00220">
    <property type="entry name" value="S_TKc"/>
    <property type="match status" value="1"/>
</dbReference>
<sequence length="611" mass="68317">MAPSFIPDSLGDRADYTYEATQLSQQHYTQTQNTQGTANSQVEPRRKYWAVLIPTNPDHCILKIPWTRSHLQIGRAHGIARNDIILNEKRISGAHCRITLGMQGENGASSSVIQRWKEGDGEPDVWIEDLGSSNGSFVNGERVKPRRLLQHGDELSLGHAATLDNHDVRYIYRSVGRRGARTGGSLIVGEVYERYQILDPLGKGSFAEVRKAVDVETGDLRAIKQIVKHRFRGNEKTMLLFQREIDICQRLQHENICRLIEWFEDPQHINLVLEYVDGGDMLDHIMKHPGGGGLSEEYAANLTYQICSAMAYTHAMGVTHRDIKPENILLTLRTADSPPIVKVADFGLAKMAEAGTVLKTMVGTPQYLAPEIVMQSKSKPGYENKVDSWSVGIVVFSMLTKALPFDEEAELPVEARIRSRFDQPFDSSLLSEMGISDDGIDFIKGLLNKSPEERFSMRQALEHPWLAQAARVEHSPNRLGGDSVWSIESFDPNQQRSEVDEEEDAERWSRPMTASGTNFESDIPSDRSFSQPMGNLKLNTPRRLAGVRSLPSPPLTAEREEAEEEKEAEDAEEAEEAEDAVEVEVEEVETSKRKTNGSSESAGGPKKKRLA</sequence>
<dbReference type="GO" id="GO:0004674">
    <property type="term" value="F:protein serine/threonine kinase activity"/>
    <property type="evidence" value="ECO:0007669"/>
    <property type="project" value="UniProtKB-KW"/>
</dbReference>
<dbReference type="PROSITE" id="PS00108">
    <property type="entry name" value="PROTEIN_KINASE_ST"/>
    <property type="match status" value="1"/>
</dbReference>
<dbReference type="PROSITE" id="PS50011">
    <property type="entry name" value="PROTEIN_KINASE_DOM"/>
    <property type="match status" value="1"/>
</dbReference>
<evidence type="ECO:0000256" key="4">
    <source>
        <dbReference type="ARBA" id="ARBA00022741"/>
    </source>
</evidence>
<evidence type="ECO:0000256" key="6">
    <source>
        <dbReference type="ARBA" id="ARBA00022840"/>
    </source>
</evidence>
<evidence type="ECO:0000256" key="9">
    <source>
        <dbReference type="PIRSR" id="PIRSR630616-3"/>
    </source>
</evidence>
<dbReference type="InterPro" id="IPR008984">
    <property type="entry name" value="SMAD_FHA_dom_sf"/>
</dbReference>
<organism evidence="14 15">
    <name type="scientific">Dioszegia hungarica</name>
    <dbReference type="NCBI Taxonomy" id="4972"/>
    <lineage>
        <taxon>Eukaryota</taxon>
        <taxon>Fungi</taxon>
        <taxon>Dikarya</taxon>
        <taxon>Basidiomycota</taxon>
        <taxon>Agaricomycotina</taxon>
        <taxon>Tremellomycetes</taxon>
        <taxon>Tremellales</taxon>
        <taxon>Bulleribasidiaceae</taxon>
        <taxon>Dioszegia</taxon>
    </lineage>
</organism>
<feature type="binding site" evidence="8">
    <location>
        <position position="345"/>
    </location>
    <ligand>
        <name>ATP</name>
        <dbReference type="ChEBI" id="CHEBI:30616"/>
    </ligand>
</feature>
<dbReference type="PROSITE" id="PS50006">
    <property type="entry name" value="FHA_DOMAIN"/>
    <property type="match status" value="1"/>
</dbReference>
<feature type="binding site" evidence="8 10">
    <location>
        <position position="224"/>
    </location>
    <ligand>
        <name>ATP</name>
        <dbReference type="ChEBI" id="CHEBI:30616"/>
    </ligand>
</feature>